<dbReference type="EMBL" id="CAMPGE010011900">
    <property type="protein sequence ID" value="CAI2370700.1"/>
    <property type="molecule type" value="Genomic_DNA"/>
</dbReference>
<reference evidence="3" key="1">
    <citation type="submission" date="2023-07" db="EMBL/GenBank/DDBJ databases">
        <authorList>
            <consortium name="AG Swart"/>
            <person name="Singh M."/>
            <person name="Singh A."/>
            <person name="Seah K."/>
            <person name="Emmerich C."/>
        </authorList>
    </citation>
    <scope>NUCLEOTIDE SEQUENCE</scope>
    <source>
        <strain evidence="3">DP1</strain>
    </source>
</reference>
<comment type="caution">
    <text evidence="3">The sequence shown here is derived from an EMBL/GenBank/DDBJ whole genome shotgun (WGS) entry which is preliminary data.</text>
</comment>
<keyword evidence="1" id="KW-0175">Coiled coil</keyword>
<evidence type="ECO:0000313" key="3">
    <source>
        <dbReference type="EMBL" id="CAI2370700.1"/>
    </source>
</evidence>
<evidence type="ECO:0000256" key="2">
    <source>
        <dbReference type="SAM" id="MobiDB-lite"/>
    </source>
</evidence>
<feature type="compositionally biased region" description="Basic and acidic residues" evidence="2">
    <location>
        <begin position="1"/>
        <end position="10"/>
    </location>
</feature>
<dbReference type="AlphaFoldDB" id="A0AAD1UPI2"/>
<accession>A0AAD1UPI2</accession>
<keyword evidence="4" id="KW-1185">Reference proteome</keyword>
<evidence type="ECO:0000313" key="4">
    <source>
        <dbReference type="Proteomes" id="UP001295684"/>
    </source>
</evidence>
<gene>
    <name evidence="3" type="ORF">ECRASSUSDP1_LOCUS12018</name>
</gene>
<protein>
    <submittedName>
        <fullName evidence="3">Uncharacterized protein</fullName>
    </submittedName>
</protein>
<feature type="compositionally biased region" description="Acidic residues" evidence="2">
    <location>
        <begin position="155"/>
        <end position="165"/>
    </location>
</feature>
<dbReference type="Proteomes" id="UP001295684">
    <property type="component" value="Unassembled WGS sequence"/>
</dbReference>
<proteinExistence type="predicted"/>
<name>A0AAD1UPI2_EUPCR</name>
<sequence length="421" mass="48664">MGCQASDERKPNKKNRSRRPEGHCDIQVLQFDDKVDITDIELPGMGGNREGIACRTKQGKTFLPGQQNSYKVLKEYGITKVFLKREKAEEMAGEIQVLIDEKEAEKKEIEHEIEAGNSFDPKKGVVVRDIQNIISDFQRVLGCIQDGNNNHSNEENDSFDNDNFEDERREGDDWENTPIPIQKYRIEGYIRKHNKDMADAYNEDGRLRLILNNSKHIKIIEELLDNLDGYILPDCSTLGIELVGYNSDKAYELLSNHFPKKVKHFWFKNLEPEEDITRYWSILESINSQGIYQLVLSKFHVPTDILGKIFGCFSQVKFLTFWYCTLEGQEVEISNQIEFKIEHIIFKNCGEPAKSDWNNHPQHLWGIIEAIGKSNLKNSLKSCRFKNDPEVEITLNNIQEIFESNGMADVKVYEAIYGNED</sequence>
<feature type="coiled-coil region" evidence="1">
    <location>
        <begin position="85"/>
        <end position="115"/>
    </location>
</feature>
<feature type="region of interest" description="Disordered" evidence="2">
    <location>
        <begin position="1"/>
        <end position="22"/>
    </location>
</feature>
<feature type="region of interest" description="Disordered" evidence="2">
    <location>
        <begin position="148"/>
        <end position="176"/>
    </location>
</feature>
<organism evidence="3 4">
    <name type="scientific">Euplotes crassus</name>
    <dbReference type="NCBI Taxonomy" id="5936"/>
    <lineage>
        <taxon>Eukaryota</taxon>
        <taxon>Sar</taxon>
        <taxon>Alveolata</taxon>
        <taxon>Ciliophora</taxon>
        <taxon>Intramacronucleata</taxon>
        <taxon>Spirotrichea</taxon>
        <taxon>Hypotrichia</taxon>
        <taxon>Euplotida</taxon>
        <taxon>Euplotidae</taxon>
        <taxon>Moneuplotes</taxon>
    </lineage>
</organism>
<evidence type="ECO:0000256" key="1">
    <source>
        <dbReference type="SAM" id="Coils"/>
    </source>
</evidence>